<dbReference type="RefSeq" id="WP_320185077.1">
    <property type="nucleotide sequence ID" value="NZ_CP138332.1"/>
</dbReference>
<feature type="domain" description="DUF5126" evidence="3">
    <location>
        <begin position="127"/>
        <end position="229"/>
    </location>
</feature>
<comment type="caution">
    <text evidence="4">The sequence shown here is derived from an EMBL/GenBank/DDBJ whole genome shotgun (WGS) entry which is preliminary data.</text>
</comment>
<dbReference type="InterPro" id="IPR032527">
    <property type="entry name" value="DUF4959"/>
</dbReference>
<evidence type="ECO:0000259" key="3">
    <source>
        <dbReference type="Pfam" id="PF17166"/>
    </source>
</evidence>
<proteinExistence type="predicted"/>
<feature type="domain" description="DUF5000" evidence="2">
    <location>
        <begin position="253"/>
        <end position="400"/>
    </location>
</feature>
<dbReference type="Proteomes" id="UP001597525">
    <property type="component" value="Unassembled WGS sequence"/>
</dbReference>
<feature type="domain" description="DUF4959" evidence="1">
    <location>
        <begin position="22"/>
        <end position="125"/>
    </location>
</feature>
<sequence length="403" mass="45774">MKIYKRIYAVTTAVLLLFVCTQCEEHKIGPLEGNDNPPGEVTNVSVENQAGKARVTYVLPRDQDLLYVKAVYEIRPGVVREIKSSYYANSMELDGFADTEDHEVRLYAVNRSEVASAPVMVTVRPLENPIWAVYRSLRILPDFAGIRITAQNPAQASIALEIVRKDSLGRWEPFLPYVYSSQRDISHTTRGLDTLGQEFGVTVRDRFMNYTDTLFDKISPLYEEALSKSLFRELRLPGDAKIQTVTSGIPAIWDGDNSSSGSNRMLTDVVDPNPQWISIDLGVLAKLSRVKIWNYAEFMSNGNHQFYYRGQLRFFEVWGSANPSSDGSWDSWTKMGTFENVKPSGLPYGQTSTEDWDIAVAGFDYNLDPSVPKVRYLRFKSIQNWMGTSWFEIKEINVYGDTR</sequence>
<reference evidence="5" key="1">
    <citation type="journal article" date="2019" name="Int. J. Syst. Evol. Microbiol.">
        <title>The Global Catalogue of Microorganisms (GCM) 10K type strain sequencing project: providing services to taxonomists for standard genome sequencing and annotation.</title>
        <authorList>
            <consortium name="The Broad Institute Genomics Platform"/>
            <consortium name="The Broad Institute Genome Sequencing Center for Infectious Disease"/>
            <person name="Wu L."/>
            <person name="Ma J."/>
        </authorList>
    </citation>
    <scope>NUCLEOTIDE SEQUENCE [LARGE SCALE GENOMIC DNA]</scope>
    <source>
        <strain evidence="5">KCTC 22814</strain>
    </source>
</reference>
<dbReference type="SUPFAM" id="SSF49785">
    <property type="entry name" value="Galactose-binding domain-like"/>
    <property type="match status" value="1"/>
</dbReference>
<keyword evidence="5" id="KW-1185">Reference proteome</keyword>
<dbReference type="EMBL" id="JBHUPB010000005">
    <property type="protein sequence ID" value="MFD2967234.1"/>
    <property type="molecule type" value="Genomic_DNA"/>
</dbReference>
<dbReference type="Pfam" id="PF16391">
    <property type="entry name" value="DUF5000"/>
    <property type="match status" value="1"/>
</dbReference>
<dbReference type="InterPro" id="IPR008979">
    <property type="entry name" value="Galactose-bd-like_sf"/>
</dbReference>
<protein>
    <submittedName>
        <fullName evidence="4">DUF5000 domain-containing lipoprotein</fullName>
    </submittedName>
</protein>
<evidence type="ECO:0000313" key="5">
    <source>
        <dbReference type="Proteomes" id="UP001597525"/>
    </source>
</evidence>
<dbReference type="Gene3D" id="2.60.120.260">
    <property type="entry name" value="Galactose-binding domain-like"/>
    <property type="match status" value="1"/>
</dbReference>
<evidence type="ECO:0000259" key="1">
    <source>
        <dbReference type="Pfam" id="PF16323"/>
    </source>
</evidence>
<dbReference type="Pfam" id="PF16323">
    <property type="entry name" value="DUF4959"/>
    <property type="match status" value="1"/>
</dbReference>
<keyword evidence="4" id="KW-0449">Lipoprotein</keyword>
<name>A0ABW6BFG5_9SPHI</name>
<dbReference type="InterPro" id="IPR032164">
    <property type="entry name" value="DUF5000"/>
</dbReference>
<dbReference type="Pfam" id="PF17166">
    <property type="entry name" value="DUF5126"/>
    <property type="match status" value="1"/>
</dbReference>
<evidence type="ECO:0000259" key="2">
    <source>
        <dbReference type="Pfam" id="PF16391"/>
    </source>
</evidence>
<dbReference type="InterPro" id="IPR033431">
    <property type="entry name" value="DUF5126"/>
</dbReference>
<evidence type="ECO:0000313" key="4">
    <source>
        <dbReference type="EMBL" id="MFD2967234.1"/>
    </source>
</evidence>
<organism evidence="4 5">
    <name type="scientific">Sphingobacterium bambusae</name>
    <dbReference type="NCBI Taxonomy" id="662858"/>
    <lineage>
        <taxon>Bacteria</taxon>
        <taxon>Pseudomonadati</taxon>
        <taxon>Bacteroidota</taxon>
        <taxon>Sphingobacteriia</taxon>
        <taxon>Sphingobacteriales</taxon>
        <taxon>Sphingobacteriaceae</taxon>
        <taxon>Sphingobacterium</taxon>
    </lineage>
</organism>
<accession>A0ABW6BFG5</accession>
<gene>
    <name evidence="4" type="ORF">ACFS7Y_07540</name>
</gene>